<sequence>MSLNPFVKSSKIPWENPEDLQAEPSSPSPSSSSIEDLNPDNPKSDSSDIKTVISVSTAHIMPPSPAHPLPLLPSLFDPIMSNDMAQENVTTKLTILGKGSFIRWKHHLLNHLTTRELDQYVLKVVPIPIDSDIKAR</sequence>
<reference evidence="2" key="1">
    <citation type="submission" date="2013-11" db="EMBL/GenBank/DDBJ databases">
        <title>Genome sequence of the fusiform rust pathogen reveals effectors for host alternation and coevolution with pine.</title>
        <authorList>
            <consortium name="DOE Joint Genome Institute"/>
            <person name="Smith K."/>
            <person name="Pendleton A."/>
            <person name="Kubisiak T."/>
            <person name="Anderson C."/>
            <person name="Salamov A."/>
            <person name="Aerts A."/>
            <person name="Riley R."/>
            <person name="Clum A."/>
            <person name="Lindquist E."/>
            <person name="Ence D."/>
            <person name="Campbell M."/>
            <person name="Kronenberg Z."/>
            <person name="Feau N."/>
            <person name="Dhillon B."/>
            <person name="Hamelin R."/>
            <person name="Burleigh J."/>
            <person name="Smith J."/>
            <person name="Yandell M."/>
            <person name="Nelson C."/>
            <person name="Grigoriev I."/>
            <person name="Davis J."/>
        </authorList>
    </citation>
    <scope>NUCLEOTIDE SEQUENCE</scope>
    <source>
        <strain evidence="2">G11</strain>
    </source>
</reference>
<feature type="region of interest" description="Disordered" evidence="1">
    <location>
        <begin position="1"/>
        <end position="49"/>
    </location>
</feature>
<gene>
    <name evidence="2" type="ORF">CROQUDRAFT_100140</name>
</gene>
<dbReference type="Proteomes" id="UP000886653">
    <property type="component" value="Unassembled WGS sequence"/>
</dbReference>
<protein>
    <submittedName>
        <fullName evidence="2">Uncharacterized protein</fullName>
    </submittedName>
</protein>
<evidence type="ECO:0000256" key="1">
    <source>
        <dbReference type="SAM" id="MobiDB-lite"/>
    </source>
</evidence>
<proteinExistence type="predicted"/>
<organism evidence="2 3">
    <name type="scientific">Cronartium quercuum f. sp. fusiforme G11</name>
    <dbReference type="NCBI Taxonomy" id="708437"/>
    <lineage>
        <taxon>Eukaryota</taxon>
        <taxon>Fungi</taxon>
        <taxon>Dikarya</taxon>
        <taxon>Basidiomycota</taxon>
        <taxon>Pucciniomycotina</taxon>
        <taxon>Pucciniomycetes</taxon>
        <taxon>Pucciniales</taxon>
        <taxon>Coleosporiaceae</taxon>
        <taxon>Cronartium</taxon>
    </lineage>
</organism>
<evidence type="ECO:0000313" key="2">
    <source>
        <dbReference type="EMBL" id="KAG0140429.1"/>
    </source>
</evidence>
<name>A0A9P6N6H6_9BASI</name>
<keyword evidence="3" id="KW-1185">Reference proteome</keyword>
<accession>A0A9P6N6H6</accession>
<comment type="caution">
    <text evidence="2">The sequence shown here is derived from an EMBL/GenBank/DDBJ whole genome shotgun (WGS) entry which is preliminary data.</text>
</comment>
<dbReference type="EMBL" id="MU167445">
    <property type="protein sequence ID" value="KAG0140429.1"/>
    <property type="molecule type" value="Genomic_DNA"/>
</dbReference>
<dbReference type="AlphaFoldDB" id="A0A9P6N6H6"/>
<evidence type="ECO:0000313" key="3">
    <source>
        <dbReference type="Proteomes" id="UP000886653"/>
    </source>
</evidence>
<feature type="compositionally biased region" description="Low complexity" evidence="1">
    <location>
        <begin position="24"/>
        <end position="33"/>
    </location>
</feature>